<accession>A0A2G1DHV1</accession>
<protein>
    <submittedName>
        <fullName evidence="2">Ferritin_like_AB domain-containing protein</fullName>
    </submittedName>
</protein>
<dbReference type="AlphaFoldDB" id="A0A2G1DHV1"/>
<evidence type="ECO:0000313" key="2">
    <source>
        <dbReference type="EMBL" id="AXX93016.1"/>
    </source>
</evidence>
<dbReference type="Pfam" id="PF02915">
    <property type="entry name" value="Rubrerythrin"/>
    <property type="match status" value="1"/>
</dbReference>
<dbReference type="SUPFAM" id="SSF47240">
    <property type="entry name" value="Ferritin-like"/>
    <property type="match status" value="1"/>
</dbReference>
<sequence length="155" mass="18229">MNVYEYAMKVEKDGEAYYNYLASKAPNDGLKRVFNILAEAEIQHYNVFKSMRDKDGTNFKTINISTDTKTIFETLNAQRDNITFDADQVKFYEDAIKREKDSYQFYIDKANEVNDKDEKQAFIDIAKEEQKHKAILEEIIHFIQEPNNWVASAEF</sequence>
<proteinExistence type="predicted"/>
<evidence type="ECO:0000259" key="1">
    <source>
        <dbReference type="Pfam" id="PF02915"/>
    </source>
</evidence>
<evidence type="ECO:0000313" key="4">
    <source>
        <dbReference type="Proteomes" id="UP000221222"/>
    </source>
</evidence>
<organism evidence="3 4">
    <name type="scientific">Malaciobacter molluscorum LMG 25693</name>
    <dbReference type="NCBI Taxonomy" id="870501"/>
    <lineage>
        <taxon>Bacteria</taxon>
        <taxon>Pseudomonadati</taxon>
        <taxon>Campylobacterota</taxon>
        <taxon>Epsilonproteobacteria</taxon>
        <taxon>Campylobacterales</taxon>
        <taxon>Arcobacteraceae</taxon>
        <taxon>Malaciobacter</taxon>
    </lineage>
</organism>
<dbReference type="Proteomes" id="UP000262712">
    <property type="component" value="Chromosome"/>
</dbReference>
<evidence type="ECO:0000313" key="3">
    <source>
        <dbReference type="EMBL" id="PHO18073.1"/>
    </source>
</evidence>
<reference evidence="2 5" key="2">
    <citation type="submission" date="2018-08" db="EMBL/GenBank/DDBJ databases">
        <title>Complete genome of the Arcobacter molluscorum type strain LMG 25693.</title>
        <authorList>
            <person name="Miller W.G."/>
            <person name="Yee E."/>
            <person name="Bono J.L."/>
        </authorList>
    </citation>
    <scope>NUCLEOTIDE SEQUENCE [LARGE SCALE GENOMIC DNA]</scope>
    <source>
        <strain evidence="2 5">CECT 7696</strain>
    </source>
</reference>
<dbReference type="PANTHER" id="PTHR33531">
    <property type="entry name" value="RUBRERYTHRIN SUBFAMILY"/>
    <property type="match status" value="1"/>
</dbReference>
<dbReference type="KEGG" id="amol:AMOL_2062"/>
<dbReference type="Gene3D" id="1.20.1260.10">
    <property type="match status" value="1"/>
</dbReference>
<name>A0A2G1DHV1_9BACT</name>
<dbReference type="GO" id="GO:0016491">
    <property type="term" value="F:oxidoreductase activity"/>
    <property type="evidence" value="ECO:0007669"/>
    <property type="project" value="InterPro"/>
</dbReference>
<evidence type="ECO:0000313" key="5">
    <source>
        <dbReference type="Proteomes" id="UP000262712"/>
    </source>
</evidence>
<dbReference type="EMBL" id="NXFY01000009">
    <property type="protein sequence ID" value="PHO18073.1"/>
    <property type="molecule type" value="Genomic_DNA"/>
</dbReference>
<dbReference type="InterPro" id="IPR003251">
    <property type="entry name" value="Rr_diiron-bd_dom"/>
</dbReference>
<dbReference type="EMBL" id="CP032098">
    <property type="protein sequence ID" value="AXX93016.1"/>
    <property type="molecule type" value="Genomic_DNA"/>
</dbReference>
<dbReference type="InterPro" id="IPR012347">
    <property type="entry name" value="Ferritin-like"/>
</dbReference>
<dbReference type="RefSeq" id="WP_099342455.1">
    <property type="nucleotide sequence ID" value="NZ_CP032098.1"/>
</dbReference>
<keyword evidence="4" id="KW-1185">Reference proteome</keyword>
<dbReference type="InterPro" id="IPR009078">
    <property type="entry name" value="Ferritin-like_SF"/>
</dbReference>
<dbReference type="PANTHER" id="PTHR33531:SF7">
    <property type="entry name" value="HYPOTHETICAL MEMBRANE PROTEIN, CONSERVED"/>
    <property type="match status" value="1"/>
</dbReference>
<dbReference type="Proteomes" id="UP000221222">
    <property type="component" value="Unassembled WGS sequence"/>
</dbReference>
<dbReference type="GO" id="GO:0046872">
    <property type="term" value="F:metal ion binding"/>
    <property type="evidence" value="ECO:0007669"/>
    <property type="project" value="InterPro"/>
</dbReference>
<feature type="domain" description="Rubrerythrin diiron-binding" evidence="1">
    <location>
        <begin position="5"/>
        <end position="138"/>
    </location>
</feature>
<dbReference type="CDD" id="cd01045">
    <property type="entry name" value="Ferritin_like_AB"/>
    <property type="match status" value="1"/>
</dbReference>
<reference evidence="3 4" key="1">
    <citation type="submission" date="2017-09" db="EMBL/GenBank/DDBJ databases">
        <title>Arcobacter canalis sp. nov., a new species isolated from a water canal contaminated with urban sewage.</title>
        <authorList>
            <person name="Perez-Cataluna A."/>
            <person name="Salas-Masso N."/>
            <person name="Figueras M.J."/>
        </authorList>
    </citation>
    <scope>NUCLEOTIDE SEQUENCE [LARGE SCALE GENOMIC DNA]</scope>
    <source>
        <strain evidence="3 4">F98-3</strain>
    </source>
</reference>
<gene>
    <name evidence="2" type="ORF">AMOL_2062</name>
    <name evidence="3" type="ORF">CPU12_07345</name>
</gene>